<organism evidence="2 3">
    <name type="scientific">Kordia periserrulae</name>
    <dbReference type="NCBI Taxonomy" id="701523"/>
    <lineage>
        <taxon>Bacteria</taxon>
        <taxon>Pseudomonadati</taxon>
        <taxon>Bacteroidota</taxon>
        <taxon>Flavobacteriia</taxon>
        <taxon>Flavobacteriales</taxon>
        <taxon>Flavobacteriaceae</taxon>
        <taxon>Kordia</taxon>
    </lineage>
</organism>
<gene>
    <name evidence="2" type="ORF">C8N46_101503</name>
</gene>
<dbReference type="Gene3D" id="3.40.630.30">
    <property type="match status" value="1"/>
</dbReference>
<feature type="domain" description="N-acetyltransferase" evidence="1">
    <location>
        <begin position="8"/>
        <end position="159"/>
    </location>
</feature>
<dbReference type="SUPFAM" id="SSF55729">
    <property type="entry name" value="Acyl-CoA N-acyltransferases (Nat)"/>
    <property type="match status" value="1"/>
</dbReference>
<evidence type="ECO:0000259" key="1">
    <source>
        <dbReference type="PROSITE" id="PS51186"/>
    </source>
</evidence>
<evidence type="ECO:0000313" key="2">
    <source>
        <dbReference type="EMBL" id="PTX63894.1"/>
    </source>
</evidence>
<keyword evidence="2" id="KW-0808">Transferase</keyword>
<dbReference type="EMBL" id="QBKT01000001">
    <property type="protein sequence ID" value="PTX63894.1"/>
    <property type="molecule type" value="Genomic_DNA"/>
</dbReference>
<dbReference type="InterPro" id="IPR000182">
    <property type="entry name" value="GNAT_dom"/>
</dbReference>
<protein>
    <submittedName>
        <fullName evidence="2">Acetyltransferase (GNAT) family protein</fullName>
    </submittedName>
</protein>
<comment type="caution">
    <text evidence="2">The sequence shown here is derived from an EMBL/GenBank/DDBJ whole genome shotgun (WGS) entry which is preliminary data.</text>
</comment>
<dbReference type="Pfam" id="PF13527">
    <property type="entry name" value="Acetyltransf_9"/>
    <property type="match status" value="1"/>
</dbReference>
<sequence length="309" mass="36710">MKVYKDIYQLKRVDNNDFPAIKELFWKVFKKKVTLKYLQNKYNTSHVGVKYICSIAYCDEIPVAFYGAIPQKFKNNNEEIYVAHACDSYTLPNHQRKGLHYELAKLAYEIMKEHDMKYVYAFHSENTYFSTKKLGWKEHERLQRFHVKVNTLPIGKGLNKLRWTKLYDVFFSQKVPAKALEKLNSEHKEKFRLKFDNDFIQYKNSFKSHYCVQIGECVFWLKIQAIMHVGMFYAPSAEALQKALKKLKRKAFFLGITELLFQVDQHSVMATQLQTITQPKESWLVGYLDFDPQIDLKDFIFTYSDLDTF</sequence>
<dbReference type="InterPro" id="IPR016181">
    <property type="entry name" value="Acyl_CoA_acyltransferase"/>
</dbReference>
<dbReference type="Proteomes" id="UP000244090">
    <property type="component" value="Unassembled WGS sequence"/>
</dbReference>
<accession>A0A2T6C6D7</accession>
<dbReference type="AlphaFoldDB" id="A0A2T6C6D7"/>
<keyword evidence="3" id="KW-1185">Reference proteome</keyword>
<dbReference type="PROSITE" id="PS51186">
    <property type="entry name" value="GNAT"/>
    <property type="match status" value="1"/>
</dbReference>
<evidence type="ECO:0000313" key="3">
    <source>
        <dbReference type="Proteomes" id="UP000244090"/>
    </source>
</evidence>
<proteinExistence type="predicted"/>
<name>A0A2T6C6D7_9FLAO</name>
<reference evidence="2 3" key="1">
    <citation type="submission" date="2018-04" db="EMBL/GenBank/DDBJ databases">
        <title>Genomic Encyclopedia of Archaeal and Bacterial Type Strains, Phase II (KMG-II): from individual species to whole genera.</title>
        <authorList>
            <person name="Goeker M."/>
        </authorList>
    </citation>
    <scope>NUCLEOTIDE SEQUENCE [LARGE SCALE GENOMIC DNA]</scope>
    <source>
        <strain evidence="2 3">DSM 25731</strain>
    </source>
</reference>
<dbReference type="GO" id="GO:0016747">
    <property type="term" value="F:acyltransferase activity, transferring groups other than amino-acyl groups"/>
    <property type="evidence" value="ECO:0007669"/>
    <property type="project" value="InterPro"/>
</dbReference>